<dbReference type="PANTHER" id="PTHR43399:SF4">
    <property type="entry name" value="CELL WALL-ASSOCIATED PROTEASE"/>
    <property type="match status" value="1"/>
</dbReference>
<dbReference type="SUPFAM" id="SSF52743">
    <property type="entry name" value="Subtilisin-like"/>
    <property type="match status" value="1"/>
</dbReference>
<evidence type="ECO:0000313" key="10">
    <source>
        <dbReference type="Proteomes" id="UP001595998"/>
    </source>
</evidence>
<feature type="signal peptide" evidence="7">
    <location>
        <begin position="1"/>
        <end position="28"/>
    </location>
</feature>
<keyword evidence="3 5" id="KW-0378">Hydrolase</keyword>
<feature type="active site" description="Charge relay system" evidence="5">
    <location>
        <position position="222"/>
    </location>
</feature>
<evidence type="ECO:0000256" key="7">
    <source>
        <dbReference type="SAM" id="SignalP"/>
    </source>
</evidence>
<dbReference type="PANTHER" id="PTHR43399">
    <property type="entry name" value="SUBTILISIN-RELATED"/>
    <property type="match status" value="1"/>
</dbReference>
<proteinExistence type="inferred from homology"/>
<dbReference type="PRINTS" id="PR00723">
    <property type="entry name" value="SUBTILISIN"/>
</dbReference>
<accession>A0ABV8XS93</accession>
<feature type="domain" description="Peptidase S8/S53" evidence="8">
    <location>
        <begin position="170"/>
        <end position="384"/>
    </location>
</feature>
<keyword evidence="4 5" id="KW-0720">Serine protease</keyword>
<dbReference type="InterPro" id="IPR023828">
    <property type="entry name" value="Peptidase_S8_Ser-AS"/>
</dbReference>
<evidence type="ECO:0000256" key="3">
    <source>
        <dbReference type="ARBA" id="ARBA00022801"/>
    </source>
</evidence>
<keyword evidence="2 5" id="KW-0645">Protease</keyword>
<evidence type="ECO:0000259" key="8">
    <source>
        <dbReference type="Pfam" id="PF00082"/>
    </source>
</evidence>
<dbReference type="InterPro" id="IPR023827">
    <property type="entry name" value="Peptidase_S8_Asp-AS"/>
</dbReference>
<dbReference type="PROSITE" id="PS51257">
    <property type="entry name" value="PROKAR_LIPOPROTEIN"/>
    <property type="match status" value="1"/>
</dbReference>
<dbReference type="RefSeq" id="WP_380041574.1">
    <property type="nucleotide sequence ID" value="NZ_JBHSEH010000024.1"/>
</dbReference>
<sequence>MRLPVFSFLLPALLLASCGMQSSVPATAAAPDRLLTVATTPVQSDADLAGRYGGRVVLRTSTFAVIGDPAPQVAAQGLGGSKIQLNRGVLQATGAVELWGDGAVELWGDGAVELWGDGAVELWGDGAVELWGDGAEAFWVGGRYSGLPANTQAWKSIGLESAHQHVQHLGQNVTVAVIDTGVDTSHPMLKVRMSDPGTWKDFVDGDTQPQEVGAPGQGEYGHGTVIAGIIAQMAPNARLMPLRVLNPSGGGDVLNVASAIVWAADHGADVINLSLGASQPVQAITSAIEYANSLGVAVTAAAGNTGRNALDYPASSFTPTSLNVSVGSVNADGQRSAFSSYGPALQLNAPGEHIGGPFPGGLMALATGTSMSAPVVAGALALGMGEGRTPQAAVDGLRASATSLDSVSGNAGYAGQLGAGKVNLDAYTKPQ</sequence>
<evidence type="ECO:0000256" key="4">
    <source>
        <dbReference type="ARBA" id="ARBA00022825"/>
    </source>
</evidence>
<dbReference type="PROSITE" id="PS51892">
    <property type="entry name" value="SUBTILASE"/>
    <property type="match status" value="1"/>
</dbReference>
<reference evidence="10" key="1">
    <citation type="journal article" date="2019" name="Int. J. Syst. Evol. Microbiol.">
        <title>The Global Catalogue of Microorganisms (GCM) 10K type strain sequencing project: providing services to taxonomists for standard genome sequencing and annotation.</title>
        <authorList>
            <consortium name="The Broad Institute Genomics Platform"/>
            <consortium name="The Broad Institute Genome Sequencing Center for Infectious Disease"/>
            <person name="Wu L."/>
            <person name="Ma J."/>
        </authorList>
    </citation>
    <scope>NUCLEOTIDE SEQUENCE [LARGE SCALE GENOMIC DNA]</scope>
    <source>
        <strain evidence="10">CCUG 56029</strain>
    </source>
</reference>
<dbReference type="Pfam" id="PF00082">
    <property type="entry name" value="Peptidase_S8"/>
    <property type="match status" value="1"/>
</dbReference>
<evidence type="ECO:0000256" key="1">
    <source>
        <dbReference type="ARBA" id="ARBA00011073"/>
    </source>
</evidence>
<evidence type="ECO:0000256" key="2">
    <source>
        <dbReference type="ARBA" id="ARBA00022670"/>
    </source>
</evidence>
<dbReference type="InterPro" id="IPR051048">
    <property type="entry name" value="Peptidase_S8/S53_subtilisin"/>
</dbReference>
<keyword evidence="10" id="KW-1185">Reference proteome</keyword>
<dbReference type="InterPro" id="IPR015500">
    <property type="entry name" value="Peptidase_S8_subtilisin-rel"/>
</dbReference>
<feature type="chain" id="PRO_5046085029" evidence="7">
    <location>
        <begin position="29"/>
        <end position="431"/>
    </location>
</feature>
<keyword evidence="7" id="KW-0732">Signal</keyword>
<dbReference type="InterPro" id="IPR000209">
    <property type="entry name" value="Peptidase_S8/S53_dom"/>
</dbReference>
<dbReference type="PROSITE" id="PS00136">
    <property type="entry name" value="SUBTILASE_ASP"/>
    <property type="match status" value="1"/>
</dbReference>
<dbReference type="Gene3D" id="3.40.50.200">
    <property type="entry name" value="Peptidase S8/S53 domain"/>
    <property type="match status" value="1"/>
</dbReference>
<comment type="caution">
    <text evidence="9">The sequence shown here is derived from an EMBL/GenBank/DDBJ whole genome shotgun (WGS) entry which is preliminary data.</text>
</comment>
<evidence type="ECO:0000256" key="5">
    <source>
        <dbReference type="PROSITE-ProRule" id="PRU01240"/>
    </source>
</evidence>
<dbReference type="EMBL" id="JBHSEH010000024">
    <property type="protein sequence ID" value="MFC4427766.1"/>
    <property type="molecule type" value="Genomic_DNA"/>
</dbReference>
<dbReference type="PROSITE" id="PS00138">
    <property type="entry name" value="SUBTILASE_SER"/>
    <property type="match status" value="1"/>
</dbReference>
<evidence type="ECO:0000313" key="9">
    <source>
        <dbReference type="EMBL" id="MFC4427766.1"/>
    </source>
</evidence>
<dbReference type="Proteomes" id="UP001595998">
    <property type="component" value="Unassembled WGS sequence"/>
</dbReference>
<organism evidence="9 10">
    <name type="scientific">Deinococcus navajonensis</name>
    <dbReference type="NCBI Taxonomy" id="309884"/>
    <lineage>
        <taxon>Bacteria</taxon>
        <taxon>Thermotogati</taxon>
        <taxon>Deinococcota</taxon>
        <taxon>Deinococci</taxon>
        <taxon>Deinococcales</taxon>
        <taxon>Deinococcaceae</taxon>
        <taxon>Deinococcus</taxon>
    </lineage>
</organism>
<feature type="active site" description="Charge relay system" evidence="5">
    <location>
        <position position="179"/>
    </location>
</feature>
<gene>
    <name evidence="9" type="ORF">ACFOZ9_16225</name>
</gene>
<dbReference type="InterPro" id="IPR036852">
    <property type="entry name" value="Peptidase_S8/S53_dom_sf"/>
</dbReference>
<protein>
    <submittedName>
        <fullName evidence="9">S8 family serine peptidase</fullName>
    </submittedName>
</protein>
<comment type="similarity">
    <text evidence="1 5 6">Belongs to the peptidase S8 family.</text>
</comment>
<feature type="active site" description="Charge relay system" evidence="5">
    <location>
        <position position="370"/>
    </location>
</feature>
<name>A0ABV8XS93_9DEIO</name>
<evidence type="ECO:0000256" key="6">
    <source>
        <dbReference type="RuleBase" id="RU003355"/>
    </source>
</evidence>